<dbReference type="EC" id="3.1.3.7" evidence="4"/>
<evidence type="ECO:0000256" key="2">
    <source>
        <dbReference type="ARBA" id="ARBA00022723"/>
    </source>
</evidence>
<feature type="binding site" evidence="5">
    <location>
        <position position="81"/>
    </location>
    <ligand>
        <name>Mg(2+)</name>
        <dbReference type="ChEBI" id="CHEBI:18420"/>
        <label>1</label>
        <note>catalytic</note>
    </ligand>
</feature>
<feature type="binding site" evidence="4">
    <location>
        <position position="81"/>
    </location>
    <ligand>
        <name>Mg(2+)</name>
        <dbReference type="ChEBI" id="CHEBI:18420"/>
        <label>1</label>
    </ligand>
</feature>
<feature type="binding site" evidence="5">
    <location>
        <position position="104"/>
    </location>
    <ligand>
        <name>Mg(2+)</name>
        <dbReference type="ChEBI" id="CHEBI:18420"/>
        <label>1</label>
        <note>catalytic</note>
    </ligand>
</feature>
<dbReference type="SUPFAM" id="SSF56655">
    <property type="entry name" value="Carbohydrate phosphatase"/>
    <property type="match status" value="1"/>
</dbReference>
<feature type="binding site" evidence="4">
    <location>
        <position position="234"/>
    </location>
    <ligand>
        <name>Mg(2+)</name>
        <dbReference type="ChEBI" id="CHEBI:18420"/>
        <label>2</label>
    </ligand>
</feature>
<dbReference type="Gene3D" id="3.30.540.10">
    <property type="entry name" value="Fructose-1,6-Bisphosphatase, subunit A, domain 1"/>
    <property type="match status" value="1"/>
</dbReference>
<organism evidence="6 7">
    <name type="scientific">Pontibacter actiniarum</name>
    <dbReference type="NCBI Taxonomy" id="323450"/>
    <lineage>
        <taxon>Bacteria</taxon>
        <taxon>Pseudomonadati</taxon>
        <taxon>Bacteroidota</taxon>
        <taxon>Cytophagia</taxon>
        <taxon>Cytophagales</taxon>
        <taxon>Hymenobacteraceae</taxon>
        <taxon>Pontibacter</taxon>
    </lineage>
</organism>
<dbReference type="CDD" id="cd01638">
    <property type="entry name" value="CysQ"/>
    <property type="match status" value="1"/>
</dbReference>
<feature type="binding site" evidence="4">
    <location>
        <position position="234"/>
    </location>
    <ligand>
        <name>substrate</name>
    </ligand>
</feature>
<dbReference type="Pfam" id="PF00459">
    <property type="entry name" value="Inositol_P"/>
    <property type="match status" value="1"/>
</dbReference>
<dbReference type="Proteomes" id="UP000266292">
    <property type="component" value="Chromosome"/>
</dbReference>
<dbReference type="GO" id="GO:0005886">
    <property type="term" value="C:plasma membrane"/>
    <property type="evidence" value="ECO:0007669"/>
    <property type="project" value="UniProtKB-SubCell"/>
</dbReference>
<dbReference type="PROSITE" id="PS00629">
    <property type="entry name" value="IMP_1"/>
    <property type="match status" value="1"/>
</dbReference>
<keyword evidence="2 4" id="KW-0479">Metal-binding</keyword>
<dbReference type="STRING" id="709015.GCA_000472485_01724"/>
<feature type="binding site" evidence="5">
    <location>
        <position position="234"/>
    </location>
    <ligand>
        <name>Mg(2+)</name>
        <dbReference type="ChEBI" id="CHEBI:18420"/>
        <label>1</label>
        <note>catalytic</note>
    </ligand>
</feature>
<sequence length="273" mass="29826">MPQNKPGQQAPGQSEINVPALLEQAKRAACEAGQAILDIYNAPGLDVTLKADASPLTKADLAAHTVITRYLSATGLPILSEEGAQTRYEERRQWPWFWLVDPLDGTKEFIKRNGEFTVNIALMQQGKPVAGVIYVPCTDTLYYGSRETGAGKVTAGQQEQLPPLPQKTTFAAVSQQQGLSIVASRTHLSPETETFIGQFQAPSIVSMGSSLKFMLLAEGKANLYPRFAPTMEWDTAAAHAILNTVERGIYQTDLTTDLVYNKPDLHNPSFVSF</sequence>
<dbReference type="PANTHER" id="PTHR43028:SF5">
    <property type="entry name" value="3'(2'),5'-BISPHOSPHATE NUCLEOTIDASE 1"/>
    <property type="match status" value="1"/>
</dbReference>
<feature type="binding site" evidence="4">
    <location>
        <position position="101"/>
    </location>
    <ligand>
        <name>Mg(2+)</name>
        <dbReference type="ChEBI" id="CHEBI:18420"/>
        <label>2</label>
    </ligand>
</feature>
<dbReference type="RefSeq" id="WP_084196186.1">
    <property type="nucleotide sequence ID" value="NZ_CP021235.1"/>
</dbReference>
<feature type="binding site" evidence="4">
    <location>
        <position position="103"/>
    </location>
    <ligand>
        <name>Mg(2+)</name>
        <dbReference type="ChEBI" id="CHEBI:18420"/>
        <label>1</label>
    </ligand>
</feature>
<comment type="catalytic activity">
    <reaction evidence="1 4">
        <text>adenosine 3',5'-bisphosphate + H2O = AMP + phosphate</text>
        <dbReference type="Rhea" id="RHEA:10040"/>
        <dbReference type="ChEBI" id="CHEBI:15377"/>
        <dbReference type="ChEBI" id="CHEBI:43474"/>
        <dbReference type="ChEBI" id="CHEBI:58343"/>
        <dbReference type="ChEBI" id="CHEBI:456215"/>
        <dbReference type="EC" id="3.1.3.7"/>
    </reaction>
</comment>
<dbReference type="HAMAP" id="MF_02095">
    <property type="entry name" value="CysQ"/>
    <property type="match status" value="1"/>
</dbReference>
<reference evidence="7" key="1">
    <citation type="submission" date="2017-05" db="EMBL/GenBank/DDBJ databases">
        <authorList>
            <person name="Ray J."/>
            <person name="Price M."/>
            <person name="Deutschbauer A."/>
        </authorList>
    </citation>
    <scope>NUCLEOTIDE SEQUENCE [LARGE SCALE GENOMIC DNA]</scope>
    <source>
        <strain evidence="7">DSM 19842</strain>
    </source>
</reference>
<dbReference type="GO" id="GO:0008441">
    <property type="term" value="F:3'(2'),5'-bisphosphate nucleotidase activity"/>
    <property type="evidence" value="ECO:0007669"/>
    <property type="project" value="UniProtKB-UniRule"/>
</dbReference>
<dbReference type="EMBL" id="CP021235">
    <property type="protein sequence ID" value="ARS35487.1"/>
    <property type="molecule type" value="Genomic_DNA"/>
</dbReference>
<dbReference type="InterPro" id="IPR006240">
    <property type="entry name" value="CysQ"/>
</dbReference>
<keyword evidence="3 4" id="KW-0460">Magnesium</keyword>
<dbReference type="GO" id="GO:0000287">
    <property type="term" value="F:magnesium ion binding"/>
    <property type="evidence" value="ECO:0007669"/>
    <property type="project" value="UniProtKB-UniRule"/>
</dbReference>
<comment type="subcellular location">
    <subcellularLocation>
        <location evidence="4">Cell membrane</location>
        <topology evidence="4">Peripheral membrane protein</topology>
        <orientation evidence="4">Cytoplasmic side</orientation>
    </subcellularLocation>
</comment>
<dbReference type="GO" id="GO:0050427">
    <property type="term" value="P:3'-phosphoadenosine 5'-phosphosulfate metabolic process"/>
    <property type="evidence" value="ECO:0007669"/>
    <property type="project" value="TreeGrafter"/>
</dbReference>
<comment type="function">
    <text evidence="4">Converts adenosine-3',5'-bisphosphate (PAP) to AMP.</text>
</comment>
<feature type="binding site" evidence="5">
    <location>
        <position position="103"/>
    </location>
    <ligand>
        <name>Mg(2+)</name>
        <dbReference type="ChEBI" id="CHEBI:18420"/>
        <label>1</label>
        <note>catalytic</note>
    </ligand>
</feature>
<evidence type="ECO:0000313" key="6">
    <source>
        <dbReference type="EMBL" id="ARS35487.1"/>
    </source>
</evidence>
<evidence type="ECO:0000256" key="3">
    <source>
        <dbReference type="ARBA" id="ARBA00022842"/>
    </source>
</evidence>
<evidence type="ECO:0000256" key="4">
    <source>
        <dbReference type="HAMAP-Rule" id="MF_02095"/>
    </source>
</evidence>
<dbReference type="NCBIfam" id="TIGR01331">
    <property type="entry name" value="bisphos_cysQ"/>
    <property type="match status" value="1"/>
</dbReference>
<keyword evidence="4" id="KW-0378">Hydrolase</keyword>
<accession>A0A1X9YRI6</accession>
<comment type="cofactor">
    <cofactor evidence="4 5">
        <name>Mg(2+)</name>
        <dbReference type="ChEBI" id="CHEBI:18420"/>
    </cofactor>
</comment>
<comment type="similarity">
    <text evidence="4">Belongs to the inositol monophosphatase superfamily. CysQ family.</text>
</comment>
<dbReference type="InterPro" id="IPR020583">
    <property type="entry name" value="Inositol_monoP_metal-BS"/>
</dbReference>
<proteinExistence type="inferred from homology"/>
<keyword evidence="4" id="KW-0472">Membrane</keyword>
<feature type="binding site" evidence="4">
    <location>
        <position position="104"/>
    </location>
    <ligand>
        <name>Mg(2+)</name>
        <dbReference type="ChEBI" id="CHEBI:18420"/>
        <label>2</label>
    </ligand>
</feature>
<dbReference type="InterPro" id="IPR050725">
    <property type="entry name" value="CysQ/Inositol_MonoPase"/>
</dbReference>
<dbReference type="PANTHER" id="PTHR43028">
    <property type="entry name" value="3'(2'),5'-BISPHOSPHATE NUCLEOTIDASE 1"/>
    <property type="match status" value="1"/>
</dbReference>
<gene>
    <name evidence="4" type="primary">cysQ</name>
    <name evidence="6" type="ORF">CA264_08565</name>
</gene>
<dbReference type="OrthoDB" id="9772456at2"/>
<keyword evidence="4" id="KW-1003">Cell membrane</keyword>
<dbReference type="Gene3D" id="3.40.190.80">
    <property type="match status" value="1"/>
</dbReference>
<evidence type="ECO:0000256" key="5">
    <source>
        <dbReference type="PIRSR" id="PIRSR600760-2"/>
    </source>
</evidence>
<feature type="binding site" evidence="4">
    <location>
        <position position="101"/>
    </location>
    <ligand>
        <name>Mg(2+)</name>
        <dbReference type="ChEBI" id="CHEBI:18420"/>
        <label>1</label>
    </ligand>
</feature>
<feature type="binding site" evidence="5">
    <location>
        <position position="101"/>
    </location>
    <ligand>
        <name>Mg(2+)</name>
        <dbReference type="ChEBI" id="CHEBI:18420"/>
        <label>1</label>
        <note>catalytic</note>
    </ligand>
</feature>
<keyword evidence="7" id="KW-1185">Reference proteome</keyword>
<protein>
    <recommendedName>
        <fullName evidence="4">3'(2'),5'-bisphosphate nucleotidase CysQ</fullName>
        <ecNumber evidence="4">3.1.3.7</ecNumber>
    </recommendedName>
    <alternativeName>
        <fullName evidence="4">3'(2'),5-bisphosphonucleoside 3'(2')-phosphohydrolase</fullName>
    </alternativeName>
    <alternativeName>
        <fullName evidence="4">3'-phosphoadenosine 5'-phosphate phosphatase</fullName>
        <shortName evidence="4">PAP phosphatase</shortName>
    </alternativeName>
</protein>
<dbReference type="KEGG" id="pact:CA264_08565"/>
<evidence type="ECO:0000313" key="7">
    <source>
        <dbReference type="Proteomes" id="UP000266292"/>
    </source>
</evidence>
<feature type="binding site" evidence="4">
    <location>
        <begin position="103"/>
        <end position="106"/>
    </location>
    <ligand>
        <name>substrate</name>
    </ligand>
</feature>
<name>A0A1X9YRI6_9BACT</name>
<feature type="binding site" evidence="4">
    <location>
        <position position="81"/>
    </location>
    <ligand>
        <name>substrate</name>
    </ligand>
</feature>
<dbReference type="GO" id="GO:0000103">
    <property type="term" value="P:sulfate assimilation"/>
    <property type="evidence" value="ECO:0007669"/>
    <property type="project" value="TreeGrafter"/>
</dbReference>
<evidence type="ECO:0000256" key="1">
    <source>
        <dbReference type="ARBA" id="ARBA00001625"/>
    </source>
</evidence>
<dbReference type="InterPro" id="IPR000760">
    <property type="entry name" value="Inositol_monophosphatase-like"/>
</dbReference>
<dbReference type="AlphaFoldDB" id="A0A1X9YRI6"/>